<dbReference type="Gene3D" id="1.25.70.10">
    <property type="entry name" value="Transcription termination factor 3, mitochondrial"/>
    <property type="match status" value="1"/>
</dbReference>
<dbReference type="GO" id="GO:0005200">
    <property type="term" value="F:structural constituent of cytoskeleton"/>
    <property type="evidence" value="ECO:0007669"/>
    <property type="project" value="InterPro"/>
</dbReference>
<dbReference type="SUPFAM" id="SSF55307">
    <property type="entry name" value="Tubulin C-terminal domain-like"/>
    <property type="match status" value="1"/>
</dbReference>
<organism evidence="10 11">
    <name type="scientific">Salix udensis</name>
    <dbReference type="NCBI Taxonomy" id="889485"/>
    <lineage>
        <taxon>Eukaryota</taxon>
        <taxon>Viridiplantae</taxon>
        <taxon>Streptophyta</taxon>
        <taxon>Embryophyta</taxon>
        <taxon>Tracheophyta</taxon>
        <taxon>Spermatophyta</taxon>
        <taxon>Magnoliopsida</taxon>
        <taxon>eudicotyledons</taxon>
        <taxon>Gunneridae</taxon>
        <taxon>Pentapetalae</taxon>
        <taxon>rosids</taxon>
        <taxon>fabids</taxon>
        <taxon>Malpighiales</taxon>
        <taxon>Salicaceae</taxon>
        <taxon>Saliceae</taxon>
        <taxon>Salix</taxon>
    </lineage>
</organism>
<sequence>MWDAKNMMCAADPRHGRYLTASALFRGKMSTKEVDEQMINVQNKNSSYFVEWIKMSGIHFSGRLNGSKIPKQQTRHSHRTEQLSARKFLLSFSTELGLSALLEDHPLSMVRSTAILHHVTASAPAPFKPKPRFLPSNQSLYRKQISLSTLLQRYGFPPSHLHTFLSRNHFLLNSNLHDTEKSLVMLTSSFKIPHKSVVSLINDCPGVLDLDFLKRWEFGLSKFADLGVSSLLIKTVLEHSKKFQIDPDRFNETLKVLRGLGFSESTTRRVLEGFPGVIALKECEIHRRIQFFMAIGIPRDGVDSVFNSFPEVLGFGIENRLVPLLNEFKDLGFSEDLVRKEIIREPRILGMEVGELSRCLDLIRSLKCREPIKLKILSEGTFRAGFKVKLRVDCLCKHRLIRREALKILWKEPRVILYEIDDIEKKIDFVVKTMGFNVGCLVDVPECLGVNFEKQIVPRYKVLEYLRAKGGLGDEVGLKAMINLSRLRFYNLYVKPYPECEKMFGRFSGDVQVKKQHPTGLWKLLKPQQRDPNSVEDVKNMKSFMEGLV</sequence>
<evidence type="ECO:0000313" key="11">
    <source>
        <dbReference type="Proteomes" id="UP001162972"/>
    </source>
</evidence>
<comment type="similarity">
    <text evidence="2">Belongs to the tubulin family.</text>
</comment>
<evidence type="ECO:0000256" key="4">
    <source>
        <dbReference type="ARBA" id="ARBA00022701"/>
    </source>
</evidence>
<keyword evidence="3" id="KW-0805">Transcription regulation</keyword>
<dbReference type="InterPro" id="IPR038538">
    <property type="entry name" value="MTERF_sf"/>
</dbReference>
<dbReference type="AlphaFoldDB" id="A0AAD6PMB9"/>
<dbReference type="GO" id="GO:0003676">
    <property type="term" value="F:nucleic acid binding"/>
    <property type="evidence" value="ECO:0007669"/>
    <property type="project" value="InterPro"/>
</dbReference>
<dbReference type="GO" id="GO:0003924">
    <property type="term" value="F:GTPase activity"/>
    <property type="evidence" value="ECO:0007669"/>
    <property type="project" value="InterPro"/>
</dbReference>
<dbReference type="InterPro" id="IPR037103">
    <property type="entry name" value="Tubulin/FtsZ-like_C"/>
</dbReference>
<dbReference type="Proteomes" id="UP001162972">
    <property type="component" value="Chromosome 18"/>
</dbReference>
<dbReference type="GO" id="GO:0006353">
    <property type="term" value="P:DNA-templated transcription termination"/>
    <property type="evidence" value="ECO:0007669"/>
    <property type="project" value="UniProtKB-KW"/>
</dbReference>
<dbReference type="EMBL" id="JAPFFJ010000001">
    <property type="protein sequence ID" value="KAJ6435146.1"/>
    <property type="molecule type" value="Genomic_DNA"/>
</dbReference>
<reference evidence="10 11" key="1">
    <citation type="journal article" date="2023" name="Int. J. Mol. Sci.">
        <title>De Novo Assembly and Annotation of 11 Diverse Shrub Willow (Salix) Genomes Reveals Novel Gene Organization in Sex-Linked Regions.</title>
        <authorList>
            <person name="Hyden B."/>
            <person name="Feng K."/>
            <person name="Yates T.B."/>
            <person name="Jawdy S."/>
            <person name="Cereghino C."/>
            <person name="Smart L.B."/>
            <person name="Muchero W."/>
        </authorList>
    </citation>
    <scope>NUCLEOTIDE SEQUENCE [LARGE SCALE GENOMIC DNA]</scope>
    <source>
        <tissue evidence="10">Shoot tip</tissue>
    </source>
</reference>
<evidence type="ECO:0000256" key="6">
    <source>
        <dbReference type="ARBA" id="ARBA00022946"/>
    </source>
</evidence>
<evidence type="ECO:0000256" key="7">
    <source>
        <dbReference type="ARBA" id="ARBA00023134"/>
    </source>
</evidence>
<dbReference type="InterPro" id="IPR008280">
    <property type="entry name" value="Tub_FtsZ_C"/>
</dbReference>
<comment type="similarity">
    <text evidence="1">Belongs to the mTERF family.</text>
</comment>
<proteinExistence type="inferred from homology"/>
<evidence type="ECO:0000259" key="9">
    <source>
        <dbReference type="Pfam" id="PF03953"/>
    </source>
</evidence>
<evidence type="ECO:0000256" key="1">
    <source>
        <dbReference type="ARBA" id="ARBA00007692"/>
    </source>
</evidence>
<dbReference type="Pfam" id="PF03953">
    <property type="entry name" value="Tubulin_C"/>
    <property type="match status" value="1"/>
</dbReference>
<evidence type="ECO:0000256" key="3">
    <source>
        <dbReference type="ARBA" id="ARBA00022472"/>
    </source>
</evidence>
<evidence type="ECO:0000256" key="8">
    <source>
        <dbReference type="ARBA" id="ARBA00034296"/>
    </source>
</evidence>
<dbReference type="InterPro" id="IPR003690">
    <property type="entry name" value="MTERF"/>
</dbReference>
<evidence type="ECO:0000256" key="5">
    <source>
        <dbReference type="ARBA" id="ARBA00022741"/>
    </source>
</evidence>
<dbReference type="Gene3D" id="3.30.1330.20">
    <property type="entry name" value="Tubulin/FtsZ, C-terminal domain"/>
    <property type="match status" value="1"/>
</dbReference>
<evidence type="ECO:0000256" key="2">
    <source>
        <dbReference type="ARBA" id="ARBA00009636"/>
    </source>
</evidence>
<keyword evidence="11" id="KW-1185">Reference proteome</keyword>
<name>A0AAD6PMB9_9ROSI</name>
<keyword evidence="5" id="KW-0547">Nucleotide-binding</keyword>
<keyword evidence="6" id="KW-0809">Transit peptide</keyword>
<comment type="function">
    <text evidence="8">Tubulin is the major constituent of microtubules, a cylinder consisting of laterally associated linear protofilaments composed of alpha- and beta-tubulin heterodimers. Microtubules grow by the addition of GTP-tubulin dimers to the microtubule end, where a stabilizing cap forms. Below the cap, tubulin dimers are in GDP-bound state, owing to GTPase activity of alpha-tubulin.</text>
</comment>
<keyword evidence="7" id="KW-0342">GTP-binding</keyword>
<dbReference type="PANTHER" id="PTHR13068:SF23">
    <property type="entry name" value="TRANSCRIPTION TERMINATION FACTOR MTERF15, MITOCHONDRIAL"/>
    <property type="match status" value="1"/>
</dbReference>
<dbReference type="Pfam" id="PF02536">
    <property type="entry name" value="mTERF"/>
    <property type="match status" value="2"/>
</dbReference>
<evidence type="ECO:0000313" key="10">
    <source>
        <dbReference type="EMBL" id="KAJ6435146.1"/>
    </source>
</evidence>
<keyword evidence="3" id="KW-0804">Transcription</keyword>
<dbReference type="PANTHER" id="PTHR13068">
    <property type="entry name" value="CGI-12 PROTEIN-RELATED"/>
    <property type="match status" value="1"/>
</dbReference>
<dbReference type="GO" id="GO:0005525">
    <property type="term" value="F:GTP binding"/>
    <property type="evidence" value="ECO:0007669"/>
    <property type="project" value="UniProtKB-KW"/>
</dbReference>
<dbReference type="GO" id="GO:0005874">
    <property type="term" value="C:microtubule"/>
    <property type="evidence" value="ECO:0007669"/>
    <property type="project" value="UniProtKB-KW"/>
</dbReference>
<gene>
    <name evidence="10" type="ORF">OIU84_000381</name>
</gene>
<dbReference type="PRINTS" id="PR01163">
    <property type="entry name" value="BETATUBULIN"/>
</dbReference>
<feature type="domain" description="Tubulin/FtsZ 2-layer sandwich" evidence="9">
    <location>
        <begin position="2"/>
        <end position="56"/>
    </location>
</feature>
<dbReference type="SMART" id="SM00733">
    <property type="entry name" value="Mterf"/>
    <property type="match status" value="8"/>
</dbReference>
<keyword evidence="4" id="KW-0493">Microtubule</keyword>
<dbReference type="GO" id="GO:0007017">
    <property type="term" value="P:microtubule-based process"/>
    <property type="evidence" value="ECO:0007669"/>
    <property type="project" value="InterPro"/>
</dbReference>
<dbReference type="InterPro" id="IPR002453">
    <property type="entry name" value="Beta_tubulin"/>
</dbReference>
<protein>
    <recommendedName>
        <fullName evidence="9">Tubulin/FtsZ 2-layer sandwich domain-containing protein</fullName>
    </recommendedName>
</protein>
<accession>A0AAD6PMB9</accession>
<comment type="caution">
    <text evidence="10">The sequence shown here is derived from an EMBL/GenBank/DDBJ whole genome shotgun (WGS) entry which is preliminary data.</text>
</comment>
<keyword evidence="3" id="KW-0806">Transcription termination</keyword>
<dbReference type="InterPro" id="IPR018316">
    <property type="entry name" value="Tubulin/FtsZ_2-layer-sand-dom"/>
</dbReference>